<evidence type="ECO:0000256" key="2">
    <source>
        <dbReference type="SAM" id="MobiDB-lite"/>
    </source>
</evidence>
<feature type="region of interest" description="Disordered" evidence="2">
    <location>
        <begin position="93"/>
        <end position="120"/>
    </location>
</feature>
<gene>
    <name evidence="3" type="ORF">TraAM80_07607</name>
</gene>
<protein>
    <submittedName>
        <fullName evidence="3">Uncharacterized protein</fullName>
    </submittedName>
</protein>
<feature type="compositionally biased region" description="Low complexity" evidence="2">
    <location>
        <begin position="606"/>
        <end position="616"/>
    </location>
</feature>
<evidence type="ECO:0000256" key="1">
    <source>
        <dbReference type="SAM" id="Coils"/>
    </source>
</evidence>
<dbReference type="AlphaFoldDB" id="A0A422N4N0"/>
<evidence type="ECO:0000313" key="4">
    <source>
        <dbReference type="Proteomes" id="UP000283634"/>
    </source>
</evidence>
<dbReference type="GeneID" id="40331540"/>
<feature type="coiled-coil region" evidence="1">
    <location>
        <begin position="234"/>
        <end position="338"/>
    </location>
</feature>
<dbReference type="RefSeq" id="XP_029235755.1">
    <property type="nucleotide sequence ID" value="XM_029384389.1"/>
</dbReference>
<proteinExistence type="predicted"/>
<reference evidence="3 4" key="1">
    <citation type="journal article" date="2018" name="BMC Genomics">
        <title>Genomic comparison of Trypanosoma conorhini and Trypanosoma rangeli to Trypanosoma cruzi strains of high and low virulence.</title>
        <authorList>
            <person name="Bradwell K.R."/>
            <person name="Koparde V.N."/>
            <person name="Matveyev A.V."/>
            <person name="Serrano M.G."/>
            <person name="Alves J.M."/>
            <person name="Parikh H."/>
            <person name="Huang B."/>
            <person name="Lee V."/>
            <person name="Espinosa-Alvarez O."/>
            <person name="Ortiz P.A."/>
            <person name="Costa-Martins A.G."/>
            <person name="Teixeira M.M."/>
            <person name="Buck G.A."/>
        </authorList>
    </citation>
    <scope>NUCLEOTIDE SEQUENCE [LARGE SCALE GENOMIC DNA]</scope>
    <source>
        <strain evidence="3 4">AM80</strain>
    </source>
</reference>
<dbReference type="OMA" id="PSMEERW"/>
<accession>A0A422N4N0</accession>
<feature type="region of interest" description="Disordered" evidence="2">
    <location>
        <begin position="1"/>
        <end position="73"/>
    </location>
</feature>
<evidence type="ECO:0000313" key="3">
    <source>
        <dbReference type="EMBL" id="RNF00414.1"/>
    </source>
</evidence>
<dbReference type="VEuPathDB" id="TriTrypDB:TRSC58_05644"/>
<dbReference type="OrthoDB" id="272721at2759"/>
<dbReference type="Proteomes" id="UP000283634">
    <property type="component" value="Unassembled WGS sequence"/>
</dbReference>
<keyword evidence="1" id="KW-0175">Coiled coil</keyword>
<name>A0A422N4N0_TRYRA</name>
<organism evidence="3 4">
    <name type="scientific">Trypanosoma rangeli</name>
    <dbReference type="NCBI Taxonomy" id="5698"/>
    <lineage>
        <taxon>Eukaryota</taxon>
        <taxon>Discoba</taxon>
        <taxon>Euglenozoa</taxon>
        <taxon>Kinetoplastea</taxon>
        <taxon>Metakinetoplastina</taxon>
        <taxon>Trypanosomatida</taxon>
        <taxon>Trypanosomatidae</taxon>
        <taxon>Trypanosoma</taxon>
        <taxon>Herpetosoma</taxon>
    </lineage>
</organism>
<keyword evidence="4" id="KW-1185">Reference proteome</keyword>
<feature type="region of interest" description="Disordered" evidence="2">
    <location>
        <begin position="594"/>
        <end position="623"/>
    </location>
</feature>
<comment type="caution">
    <text evidence="3">The sequence shown here is derived from an EMBL/GenBank/DDBJ whole genome shotgun (WGS) entry which is preliminary data.</text>
</comment>
<sequence>MKALVDAEGAAQSVIPGNPAWDGRGGGWQPPPSPWGADPPVVEKDVSGGGGNTDEGKQVHAGDSQQGATHEHACLPMPPVSAAAATHPAAGPLNFTALTDATPQGEGPVAQQSPWHPPRLVPTASVIVDSEQMPEMPEVKLYASPLRVKSPSNPPDMKDVSCPTRESVAAALQAGDNASTWSAFLELKTRTEDSVSRMTSFYDQIVKLQLTHEQEAAAYRDAAETMIHQQRKAVDALSLDCKKAQSAKESLQALLATKSQQLMEFENANYTLNVRLREAEQRIAHVSDRATVAETGRKIAEIHVKELEASLEHTTELVKALRQRLSESTRDKEDALQAQYKVFEENRRDIIHHYDARERALVQEFNDTVRSIQQTMIQKMKEREEHLSRYWQDALRLQHQQQQDFLRQVTLSKERDEKDYQANIVRVEQDKERWYDQYRSEMSLLEQRHREREQHILMDIARRERELGEREQRMRLQHAQEEQESKVALASKDAELKAYYQKITEDMRVSFDKEREKLTASFREQVQELSQLHLNNERELERMHRDKEREMAQRYRIAGYEVDDRKGEVKLRGVSLQAQSALLSKFDAIEARQRERAEKARAAFHTTSSPNTSPSLPEKEEEE</sequence>
<dbReference type="EMBL" id="MKGL01000327">
    <property type="protein sequence ID" value="RNF00414.1"/>
    <property type="molecule type" value="Genomic_DNA"/>
</dbReference>